<protein>
    <submittedName>
        <fullName evidence="2">Uncharacterized protein</fullName>
    </submittedName>
</protein>
<dbReference type="AlphaFoldDB" id="A0A9P8NWH0"/>
<proteinExistence type="predicted"/>
<evidence type="ECO:0000256" key="1">
    <source>
        <dbReference type="SAM" id="MobiDB-lite"/>
    </source>
</evidence>
<accession>A0A9P8NWH0</accession>
<reference evidence="2" key="2">
    <citation type="submission" date="2021-01" db="EMBL/GenBank/DDBJ databases">
        <authorList>
            <person name="Schikora-Tamarit M.A."/>
        </authorList>
    </citation>
    <scope>NUCLEOTIDE SEQUENCE</scope>
    <source>
        <strain evidence="2">CBS6075</strain>
    </source>
</reference>
<organism evidence="2 3">
    <name type="scientific">Ogataea philodendri</name>
    <dbReference type="NCBI Taxonomy" id="1378263"/>
    <lineage>
        <taxon>Eukaryota</taxon>
        <taxon>Fungi</taxon>
        <taxon>Dikarya</taxon>
        <taxon>Ascomycota</taxon>
        <taxon>Saccharomycotina</taxon>
        <taxon>Pichiomycetes</taxon>
        <taxon>Pichiales</taxon>
        <taxon>Pichiaceae</taxon>
        <taxon>Ogataea</taxon>
    </lineage>
</organism>
<evidence type="ECO:0000313" key="2">
    <source>
        <dbReference type="EMBL" id="KAH3660477.1"/>
    </source>
</evidence>
<comment type="caution">
    <text evidence="2">The sequence shown here is derived from an EMBL/GenBank/DDBJ whole genome shotgun (WGS) entry which is preliminary data.</text>
</comment>
<dbReference type="EMBL" id="JAEUBE010000504">
    <property type="protein sequence ID" value="KAH3660477.1"/>
    <property type="molecule type" value="Genomic_DNA"/>
</dbReference>
<feature type="compositionally biased region" description="Low complexity" evidence="1">
    <location>
        <begin position="69"/>
        <end position="87"/>
    </location>
</feature>
<feature type="region of interest" description="Disordered" evidence="1">
    <location>
        <begin position="148"/>
        <end position="189"/>
    </location>
</feature>
<dbReference type="Proteomes" id="UP000769157">
    <property type="component" value="Unassembled WGS sequence"/>
</dbReference>
<gene>
    <name evidence="2" type="ORF">OGAPHI_007063</name>
</gene>
<keyword evidence="3" id="KW-1185">Reference proteome</keyword>
<evidence type="ECO:0000313" key="3">
    <source>
        <dbReference type="Proteomes" id="UP000769157"/>
    </source>
</evidence>
<sequence length="189" mass="20415">MSLRKSLYKQSSRAFGSIGNSSDVAIDEKYWVKEWYSPHKSKDPLVRQQAPTVGSVQSPSGVTTPSELTPQPQQFQSNQPQSQTPQPAKSLRFKLRVWTVTDTNNFKDCLDEDTDTALDLNSHPYLAGNFGSREAQATGATGLTDADIKSAVSGTGDGRLFSSSAAPSIEDQKDAQKDAGSVENLGETT</sequence>
<feature type="region of interest" description="Disordered" evidence="1">
    <location>
        <begin position="1"/>
        <end position="20"/>
    </location>
</feature>
<dbReference type="GeneID" id="70239027"/>
<feature type="region of interest" description="Disordered" evidence="1">
    <location>
        <begin position="41"/>
        <end position="90"/>
    </location>
</feature>
<name>A0A9P8NWH0_9ASCO</name>
<dbReference type="RefSeq" id="XP_046058180.1">
    <property type="nucleotide sequence ID" value="XM_046208418.1"/>
</dbReference>
<feature type="compositionally biased region" description="Polar residues" evidence="1">
    <location>
        <begin position="49"/>
        <end position="68"/>
    </location>
</feature>
<reference evidence="2" key="1">
    <citation type="journal article" date="2021" name="Open Biol.">
        <title>Shared evolutionary footprints suggest mitochondrial oxidative damage underlies multiple complex I losses in fungi.</title>
        <authorList>
            <person name="Schikora-Tamarit M.A."/>
            <person name="Marcet-Houben M."/>
            <person name="Nosek J."/>
            <person name="Gabaldon T."/>
        </authorList>
    </citation>
    <scope>NUCLEOTIDE SEQUENCE</scope>
    <source>
        <strain evidence="2">CBS6075</strain>
    </source>
</reference>
<dbReference type="Gene3D" id="6.20.420.10">
    <property type="match status" value="1"/>
</dbReference>
<dbReference type="OrthoDB" id="4063132at2759"/>
<feature type="compositionally biased region" description="Polar residues" evidence="1">
    <location>
        <begin position="8"/>
        <end position="20"/>
    </location>
</feature>